<dbReference type="Proteomes" id="UP000001312">
    <property type="component" value="Unassembled WGS sequence"/>
</dbReference>
<dbReference type="AlphaFoldDB" id="A7EJ19"/>
<sequence length="72" mass="8193">MAKIDITIITPPLHNQTYRHTAQHEHYTANIWSAFASTAKSFLGFKRIIVSARCKHSEFIPDLALLLKSVEL</sequence>
<reference evidence="2" key="1">
    <citation type="journal article" date="2011" name="PLoS Genet.">
        <title>Genomic analysis of the necrotrophic fungal pathogens Sclerotinia sclerotiorum and Botrytis cinerea.</title>
        <authorList>
            <person name="Amselem J."/>
            <person name="Cuomo C.A."/>
            <person name="van Kan J.A."/>
            <person name="Viaud M."/>
            <person name="Benito E.P."/>
            <person name="Couloux A."/>
            <person name="Coutinho P.M."/>
            <person name="de Vries R.P."/>
            <person name="Dyer P.S."/>
            <person name="Fillinger S."/>
            <person name="Fournier E."/>
            <person name="Gout L."/>
            <person name="Hahn M."/>
            <person name="Kohn L."/>
            <person name="Lapalu N."/>
            <person name="Plummer K.M."/>
            <person name="Pradier J.M."/>
            <person name="Quevillon E."/>
            <person name="Sharon A."/>
            <person name="Simon A."/>
            <person name="ten Have A."/>
            <person name="Tudzynski B."/>
            <person name="Tudzynski P."/>
            <person name="Wincker P."/>
            <person name="Andrew M."/>
            <person name="Anthouard V."/>
            <person name="Beever R.E."/>
            <person name="Beffa R."/>
            <person name="Benoit I."/>
            <person name="Bouzid O."/>
            <person name="Brault B."/>
            <person name="Chen Z."/>
            <person name="Choquer M."/>
            <person name="Collemare J."/>
            <person name="Cotton P."/>
            <person name="Danchin E.G."/>
            <person name="Da Silva C."/>
            <person name="Gautier A."/>
            <person name="Giraud C."/>
            <person name="Giraud T."/>
            <person name="Gonzalez C."/>
            <person name="Grossetete S."/>
            <person name="Guldener U."/>
            <person name="Henrissat B."/>
            <person name="Howlett B.J."/>
            <person name="Kodira C."/>
            <person name="Kretschmer M."/>
            <person name="Lappartient A."/>
            <person name="Leroch M."/>
            <person name="Levis C."/>
            <person name="Mauceli E."/>
            <person name="Neuveglise C."/>
            <person name="Oeser B."/>
            <person name="Pearson M."/>
            <person name="Poulain J."/>
            <person name="Poussereau N."/>
            <person name="Quesneville H."/>
            <person name="Rascle C."/>
            <person name="Schumacher J."/>
            <person name="Segurens B."/>
            <person name="Sexton A."/>
            <person name="Silva E."/>
            <person name="Sirven C."/>
            <person name="Soanes D.M."/>
            <person name="Talbot N.J."/>
            <person name="Templeton M."/>
            <person name="Yandava C."/>
            <person name="Yarden O."/>
            <person name="Zeng Q."/>
            <person name="Rollins J.A."/>
            <person name="Lebrun M.H."/>
            <person name="Dickman M."/>
        </authorList>
    </citation>
    <scope>NUCLEOTIDE SEQUENCE [LARGE SCALE GENOMIC DNA]</scope>
    <source>
        <strain evidence="2">ATCC 18683 / 1980 / Ss-1</strain>
    </source>
</reference>
<proteinExistence type="predicted"/>
<name>A7EJ19_SCLS1</name>
<evidence type="ECO:0000313" key="2">
    <source>
        <dbReference type="Proteomes" id="UP000001312"/>
    </source>
</evidence>
<protein>
    <submittedName>
        <fullName evidence="1">Uncharacterized protein</fullName>
    </submittedName>
</protein>
<dbReference type="EMBL" id="CH476626">
    <property type="protein sequence ID" value="EDO02835.1"/>
    <property type="molecule type" value="Genomic_DNA"/>
</dbReference>
<dbReference type="RefSeq" id="XP_001593884.1">
    <property type="nucleotide sequence ID" value="XM_001593834.1"/>
</dbReference>
<organism evidence="1 2">
    <name type="scientific">Sclerotinia sclerotiorum (strain ATCC 18683 / 1980 / Ss-1)</name>
    <name type="common">White mold</name>
    <name type="synonym">Whetzelinia sclerotiorum</name>
    <dbReference type="NCBI Taxonomy" id="665079"/>
    <lineage>
        <taxon>Eukaryota</taxon>
        <taxon>Fungi</taxon>
        <taxon>Dikarya</taxon>
        <taxon>Ascomycota</taxon>
        <taxon>Pezizomycotina</taxon>
        <taxon>Leotiomycetes</taxon>
        <taxon>Helotiales</taxon>
        <taxon>Sclerotiniaceae</taxon>
        <taxon>Sclerotinia</taxon>
    </lineage>
</organism>
<dbReference type="GeneID" id="5490048"/>
<dbReference type="KEGG" id="ssl:SS1G_05312"/>
<gene>
    <name evidence="1" type="ORF">SS1G_05312</name>
</gene>
<evidence type="ECO:0000313" key="1">
    <source>
        <dbReference type="EMBL" id="EDO02835.1"/>
    </source>
</evidence>
<dbReference type="InParanoid" id="A7EJ19"/>
<accession>A7EJ19</accession>
<dbReference type="HOGENOM" id="CLU_2723720_0_0_1"/>
<keyword evidence="2" id="KW-1185">Reference proteome</keyword>